<organism evidence="1 2">
    <name type="scientific">Danionella cerebrum</name>
    <dbReference type="NCBI Taxonomy" id="2873325"/>
    <lineage>
        <taxon>Eukaryota</taxon>
        <taxon>Metazoa</taxon>
        <taxon>Chordata</taxon>
        <taxon>Craniata</taxon>
        <taxon>Vertebrata</taxon>
        <taxon>Euteleostomi</taxon>
        <taxon>Actinopterygii</taxon>
        <taxon>Neopterygii</taxon>
        <taxon>Teleostei</taxon>
        <taxon>Ostariophysi</taxon>
        <taxon>Cypriniformes</taxon>
        <taxon>Danionidae</taxon>
        <taxon>Danioninae</taxon>
        <taxon>Danionella</taxon>
    </lineage>
</organism>
<reference evidence="1 2" key="1">
    <citation type="journal article" date="2019" name="Sci. Data">
        <title>Hybrid genome assembly and annotation of Danionella translucida.</title>
        <authorList>
            <person name="Kadobianskyi M."/>
            <person name="Schulze L."/>
            <person name="Schuelke M."/>
            <person name="Judkewitz B."/>
        </authorList>
    </citation>
    <scope>NUCLEOTIDE SEQUENCE [LARGE SCALE GENOMIC DNA]</scope>
    <source>
        <strain evidence="1 2">Bolton</strain>
    </source>
</reference>
<proteinExistence type="predicted"/>
<comment type="caution">
    <text evidence="1">The sequence shown here is derived from an EMBL/GenBank/DDBJ whole genome shotgun (WGS) entry which is preliminary data.</text>
</comment>
<gene>
    <name evidence="1" type="ORF">DNTS_007930</name>
</gene>
<sequence length="60" mass="6354">MLYAVSGSLALSPAPGFNEISGASPARTVPGCIMVSSVPKTYKIVTFVAELHFCLNLHYP</sequence>
<evidence type="ECO:0000313" key="1">
    <source>
        <dbReference type="EMBL" id="TRY81775.1"/>
    </source>
</evidence>
<accession>A0A553PVS2</accession>
<protein>
    <submittedName>
        <fullName evidence="1">Uncharacterized protein</fullName>
    </submittedName>
</protein>
<name>A0A553PVS2_9TELE</name>
<dbReference type="AlphaFoldDB" id="A0A553PVS2"/>
<keyword evidence="2" id="KW-1185">Reference proteome</keyword>
<dbReference type="EMBL" id="SRMA01026598">
    <property type="protein sequence ID" value="TRY81775.1"/>
    <property type="molecule type" value="Genomic_DNA"/>
</dbReference>
<evidence type="ECO:0000313" key="2">
    <source>
        <dbReference type="Proteomes" id="UP000316079"/>
    </source>
</evidence>
<dbReference type="Proteomes" id="UP000316079">
    <property type="component" value="Unassembled WGS sequence"/>
</dbReference>